<evidence type="ECO:0000256" key="3">
    <source>
        <dbReference type="ARBA" id="ARBA00022989"/>
    </source>
</evidence>
<name>A0A6N6M5V9_9FLAO</name>
<feature type="transmembrane region" description="Helical" evidence="5">
    <location>
        <begin position="93"/>
        <end position="117"/>
    </location>
</feature>
<gene>
    <name evidence="7" type="ORF">F3059_08720</name>
</gene>
<organism evidence="7 8">
    <name type="scientific">Salibacter halophilus</name>
    <dbReference type="NCBI Taxonomy" id="1803916"/>
    <lineage>
        <taxon>Bacteria</taxon>
        <taxon>Pseudomonadati</taxon>
        <taxon>Bacteroidota</taxon>
        <taxon>Flavobacteriia</taxon>
        <taxon>Flavobacteriales</taxon>
        <taxon>Salibacteraceae</taxon>
        <taxon>Salibacter</taxon>
    </lineage>
</organism>
<keyword evidence="4 5" id="KW-0472">Membrane</keyword>
<evidence type="ECO:0000256" key="2">
    <source>
        <dbReference type="ARBA" id="ARBA00022692"/>
    </source>
</evidence>
<feature type="transmembrane region" description="Helical" evidence="5">
    <location>
        <begin position="67"/>
        <end position="86"/>
    </location>
</feature>
<keyword evidence="8" id="KW-1185">Reference proteome</keyword>
<dbReference type="EMBL" id="WACR01000007">
    <property type="protein sequence ID" value="KAB1063642.1"/>
    <property type="molecule type" value="Genomic_DNA"/>
</dbReference>
<comment type="subcellular location">
    <subcellularLocation>
        <location evidence="1">Membrane</location>
        <topology evidence="1">Multi-pass membrane protein</topology>
    </subcellularLocation>
</comment>
<dbReference type="RefSeq" id="WP_151168292.1">
    <property type="nucleotide sequence ID" value="NZ_WACR01000007.1"/>
</dbReference>
<dbReference type="Proteomes" id="UP000435357">
    <property type="component" value="Unassembled WGS sequence"/>
</dbReference>
<keyword evidence="2 5" id="KW-0812">Transmembrane</keyword>
<evidence type="ECO:0000256" key="5">
    <source>
        <dbReference type="SAM" id="Phobius"/>
    </source>
</evidence>
<evidence type="ECO:0000256" key="4">
    <source>
        <dbReference type="ARBA" id="ARBA00023136"/>
    </source>
</evidence>
<dbReference type="GO" id="GO:0016020">
    <property type="term" value="C:membrane"/>
    <property type="evidence" value="ECO:0007669"/>
    <property type="project" value="UniProtKB-SubCell"/>
</dbReference>
<dbReference type="AlphaFoldDB" id="A0A6N6M5V9"/>
<accession>A0A6N6M5V9</accession>
<evidence type="ECO:0000313" key="7">
    <source>
        <dbReference type="EMBL" id="KAB1063642.1"/>
    </source>
</evidence>
<keyword evidence="3 5" id="KW-1133">Transmembrane helix</keyword>
<evidence type="ECO:0000313" key="8">
    <source>
        <dbReference type="Proteomes" id="UP000435357"/>
    </source>
</evidence>
<evidence type="ECO:0000259" key="6">
    <source>
        <dbReference type="Pfam" id="PF05154"/>
    </source>
</evidence>
<dbReference type="OrthoDB" id="9816361at2"/>
<dbReference type="Pfam" id="PF05154">
    <property type="entry name" value="TM2"/>
    <property type="match status" value="1"/>
</dbReference>
<feature type="domain" description="TM2" evidence="6">
    <location>
        <begin position="63"/>
        <end position="113"/>
    </location>
</feature>
<sequence length="136" mass="14971">MIRFTLTLVISLLLTGYLCAGSTMSYSFDNSVNVTLNDSQEVKGLKAKIGTFLQSKIQNPETKHKKFYAVVLAVALGPFGVHRLYLGTATKVPLIYTLTLGGGLGFLPLSDIVAILVTDDWQKYIDNDRVIMWSVP</sequence>
<reference evidence="7 8" key="1">
    <citation type="submission" date="2019-09" db="EMBL/GenBank/DDBJ databases">
        <title>Genomes of Cryomorphaceae.</title>
        <authorList>
            <person name="Bowman J.P."/>
        </authorList>
    </citation>
    <scope>NUCLEOTIDE SEQUENCE [LARGE SCALE GENOMIC DNA]</scope>
    <source>
        <strain evidence="7 8">KCTC 52047</strain>
    </source>
</reference>
<protein>
    <submittedName>
        <fullName evidence="7">TM2 domain-containing protein</fullName>
    </submittedName>
</protein>
<comment type="caution">
    <text evidence="7">The sequence shown here is derived from an EMBL/GenBank/DDBJ whole genome shotgun (WGS) entry which is preliminary data.</text>
</comment>
<evidence type="ECO:0000256" key="1">
    <source>
        <dbReference type="ARBA" id="ARBA00004141"/>
    </source>
</evidence>
<dbReference type="InterPro" id="IPR007829">
    <property type="entry name" value="TM2"/>
</dbReference>
<proteinExistence type="predicted"/>